<evidence type="ECO:0000313" key="4">
    <source>
        <dbReference type="EMBL" id="EDX76561.1"/>
    </source>
</evidence>
<protein>
    <recommendedName>
        <fullName evidence="3">DUF2062 domain-containing protein</fullName>
    </recommendedName>
</protein>
<reference evidence="4 5" key="1">
    <citation type="submission" date="2008-07" db="EMBL/GenBank/DDBJ databases">
        <authorList>
            <person name="Tandeau de Marsac N."/>
            <person name="Ferriera S."/>
            <person name="Johnson J."/>
            <person name="Kravitz S."/>
            <person name="Beeson K."/>
            <person name="Sutton G."/>
            <person name="Rogers Y.-H."/>
            <person name="Friedman R."/>
            <person name="Frazier M."/>
            <person name="Venter J.C."/>
        </authorList>
    </citation>
    <scope>NUCLEOTIDE SEQUENCE [LARGE SCALE GENOMIC DNA]</scope>
    <source>
        <strain evidence="4 5">PCC 7420</strain>
    </source>
</reference>
<proteinExistence type="predicted"/>
<feature type="region of interest" description="Disordered" evidence="1">
    <location>
        <begin position="1"/>
        <end position="33"/>
    </location>
</feature>
<feature type="domain" description="DUF2062" evidence="3">
    <location>
        <begin position="38"/>
        <end position="176"/>
    </location>
</feature>
<evidence type="ECO:0000259" key="3">
    <source>
        <dbReference type="Pfam" id="PF09835"/>
    </source>
</evidence>
<dbReference type="PANTHER" id="PTHR40547">
    <property type="entry name" value="SLL0298 PROTEIN"/>
    <property type="match status" value="1"/>
</dbReference>
<evidence type="ECO:0000313" key="5">
    <source>
        <dbReference type="Proteomes" id="UP000003835"/>
    </source>
</evidence>
<sequence length="186" mass="21111">MSRNSLQTRPQRSSLEVKPEPIRPSPDRNPKVGSSFRRRLQYYYWRLIRLSGPPEAIARGLACGVFAGLFPLFGLQTILGICLALIFRGNKIIAAAGTWVSNPLTYVPIYAFNFHLGKWLLQKNSLTDISLGSWQEFKALGSEIIWTLFVGCFTVGMVGGICSYFLGLTLIRRVRASYRSRRRHQR</sequence>
<accession>B4VN46</accession>
<dbReference type="PANTHER" id="PTHR40547:SF1">
    <property type="entry name" value="SLL0298 PROTEIN"/>
    <property type="match status" value="1"/>
</dbReference>
<dbReference type="InterPro" id="IPR018639">
    <property type="entry name" value="DUF2062"/>
</dbReference>
<dbReference type="RefSeq" id="WP_006100289.1">
    <property type="nucleotide sequence ID" value="NZ_DS989846.1"/>
</dbReference>
<dbReference type="EMBL" id="DS989846">
    <property type="protein sequence ID" value="EDX76561.1"/>
    <property type="molecule type" value="Genomic_DNA"/>
</dbReference>
<organism evidence="4 5">
    <name type="scientific">Coleofasciculus chthonoplastes PCC 7420</name>
    <dbReference type="NCBI Taxonomy" id="118168"/>
    <lineage>
        <taxon>Bacteria</taxon>
        <taxon>Bacillati</taxon>
        <taxon>Cyanobacteriota</taxon>
        <taxon>Cyanophyceae</taxon>
        <taxon>Coleofasciculales</taxon>
        <taxon>Coleofasciculaceae</taxon>
        <taxon>Coleofasciculus</taxon>
    </lineage>
</organism>
<keyword evidence="2" id="KW-0472">Membrane</keyword>
<keyword evidence="5" id="KW-1185">Reference proteome</keyword>
<dbReference type="STRING" id="118168.MC7420_4817"/>
<evidence type="ECO:0000256" key="1">
    <source>
        <dbReference type="SAM" id="MobiDB-lite"/>
    </source>
</evidence>
<keyword evidence="2" id="KW-0812">Transmembrane</keyword>
<evidence type="ECO:0000256" key="2">
    <source>
        <dbReference type="SAM" id="Phobius"/>
    </source>
</evidence>
<gene>
    <name evidence="4" type="ORF">MC7420_4817</name>
</gene>
<feature type="compositionally biased region" description="Basic and acidic residues" evidence="1">
    <location>
        <begin position="15"/>
        <end position="30"/>
    </location>
</feature>
<keyword evidence="2" id="KW-1133">Transmembrane helix</keyword>
<dbReference type="HOGENOM" id="CLU_102912_1_0_3"/>
<feature type="transmembrane region" description="Helical" evidence="2">
    <location>
        <begin position="56"/>
        <end position="85"/>
    </location>
</feature>
<feature type="compositionally biased region" description="Polar residues" evidence="1">
    <location>
        <begin position="1"/>
        <end position="14"/>
    </location>
</feature>
<dbReference type="AlphaFoldDB" id="B4VN46"/>
<dbReference type="Proteomes" id="UP000003835">
    <property type="component" value="Unassembled WGS sequence"/>
</dbReference>
<dbReference type="eggNOG" id="COG3216">
    <property type="taxonomic scope" value="Bacteria"/>
</dbReference>
<dbReference type="Pfam" id="PF09835">
    <property type="entry name" value="DUF2062"/>
    <property type="match status" value="1"/>
</dbReference>
<name>B4VN46_9CYAN</name>
<dbReference type="OrthoDB" id="9794343at2"/>
<feature type="transmembrane region" description="Helical" evidence="2">
    <location>
        <begin position="144"/>
        <end position="171"/>
    </location>
</feature>
<feature type="transmembrane region" description="Helical" evidence="2">
    <location>
        <begin position="92"/>
        <end position="112"/>
    </location>
</feature>